<name>S7RSV2_GLOTA</name>
<protein>
    <recommendedName>
        <fullName evidence="4">Ig-like domain-containing protein</fullName>
    </recommendedName>
</protein>
<dbReference type="GeneID" id="19309410"/>
<dbReference type="OrthoDB" id="2722203at2759"/>
<dbReference type="EMBL" id="KB469300">
    <property type="protein sequence ID" value="EPQ56154.1"/>
    <property type="molecule type" value="Genomic_DNA"/>
</dbReference>
<proteinExistence type="predicted"/>
<feature type="signal peptide" evidence="1">
    <location>
        <begin position="1"/>
        <end position="18"/>
    </location>
</feature>
<keyword evidence="1" id="KW-0732">Signal</keyword>
<feature type="chain" id="PRO_5004556760" description="Ig-like domain-containing protein" evidence="1">
    <location>
        <begin position="19"/>
        <end position="146"/>
    </location>
</feature>
<accession>S7RSV2</accession>
<evidence type="ECO:0008006" key="4">
    <source>
        <dbReference type="Google" id="ProtNLM"/>
    </source>
</evidence>
<reference evidence="2 3" key="1">
    <citation type="journal article" date="2012" name="Science">
        <title>The Paleozoic origin of enzymatic lignin decomposition reconstructed from 31 fungal genomes.</title>
        <authorList>
            <person name="Floudas D."/>
            <person name="Binder M."/>
            <person name="Riley R."/>
            <person name="Barry K."/>
            <person name="Blanchette R.A."/>
            <person name="Henrissat B."/>
            <person name="Martinez A.T."/>
            <person name="Otillar R."/>
            <person name="Spatafora J.W."/>
            <person name="Yadav J.S."/>
            <person name="Aerts A."/>
            <person name="Benoit I."/>
            <person name="Boyd A."/>
            <person name="Carlson A."/>
            <person name="Copeland A."/>
            <person name="Coutinho P.M."/>
            <person name="de Vries R.P."/>
            <person name="Ferreira P."/>
            <person name="Findley K."/>
            <person name="Foster B."/>
            <person name="Gaskell J."/>
            <person name="Glotzer D."/>
            <person name="Gorecki P."/>
            <person name="Heitman J."/>
            <person name="Hesse C."/>
            <person name="Hori C."/>
            <person name="Igarashi K."/>
            <person name="Jurgens J.A."/>
            <person name="Kallen N."/>
            <person name="Kersten P."/>
            <person name="Kohler A."/>
            <person name="Kuees U."/>
            <person name="Kumar T.K.A."/>
            <person name="Kuo A."/>
            <person name="LaButti K."/>
            <person name="Larrondo L.F."/>
            <person name="Lindquist E."/>
            <person name="Ling A."/>
            <person name="Lombard V."/>
            <person name="Lucas S."/>
            <person name="Lundell T."/>
            <person name="Martin R."/>
            <person name="McLaughlin D.J."/>
            <person name="Morgenstern I."/>
            <person name="Morin E."/>
            <person name="Murat C."/>
            <person name="Nagy L.G."/>
            <person name="Nolan M."/>
            <person name="Ohm R.A."/>
            <person name="Patyshakuliyeva A."/>
            <person name="Rokas A."/>
            <person name="Ruiz-Duenas F.J."/>
            <person name="Sabat G."/>
            <person name="Salamov A."/>
            <person name="Samejima M."/>
            <person name="Schmutz J."/>
            <person name="Slot J.C."/>
            <person name="St John F."/>
            <person name="Stenlid J."/>
            <person name="Sun H."/>
            <person name="Sun S."/>
            <person name="Syed K."/>
            <person name="Tsang A."/>
            <person name="Wiebenga A."/>
            <person name="Young D."/>
            <person name="Pisabarro A."/>
            <person name="Eastwood D.C."/>
            <person name="Martin F."/>
            <person name="Cullen D."/>
            <person name="Grigoriev I.V."/>
            <person name="Hibbett D.S."/>
        </authorList>
    </citation>
    <scope>NUCLEOTIDE SEQUENCE [LARGE SCALE GENOMIC DNA]</scope>
    <source>
        <strain evidence="2 3">ATCC 11539</strain>
    </source>
</reference>
<dbReference type="AlphaFoldDB" id="S7RSV2"/>
<evidence type="ECO:0000256" key="1">
    <source>
        <dbReference type="SAM" id="SignalP"/>
    </source>
</evidence>
<keyword evidence="3" id="KW-1185">Reference proteome</keyword>
<sequence length="146" mass="15441">MQLNILATLVAMVVAVKAAPSDAHHEVRSIEARSGCGSSGPLGDGHYEWWGHLPPKSLCAIPDYLSLFLGQRYNCQAMDASGCEPGQVNHIGSMEVDDPNDTTQYAKQGGTNSVGFTCPAGGQVRCQANFNDNDDGPGYSLRVVSA</sequence>
<organism evidence="2 3">
    <name type="scientific">Gloeophyllum trabeum (strain ATCC 11539 / FP-39264 / Madison 617)</name>
    <name type="common">Brown rot fungus</name>
    <dbReference type="NCBI Taxonomy" id="670483"/>
    <lineage>
        <taxon>Eukaryota</taxon>
        <taxon>Fungi</taxon>
        <taxon>Dikarya</taxon>
        <taxon>Basidiomycota</taxon>
        <taxon>Agaricomycotina</taxon>
        <taxon>Agaricomycetes</taxon>
        <taxon>Gloeophyllales</taxon>
        <taxon>Gloeophyllaceae</taxon>
        <taxon>Gloeophyllum</taxon>
    </lineage>
</organism>
<dbReference type="OMA" id="AKHIGSM"/>
<dbReference type="HOGENOM" id="CLU_110799_0_0_1"/>
<evidence type="ECO:0000313" key="2">
    <source>
        <dbReference type="EMBL" id="EPQ56154.1"/>
    </source>
</evidence>
<dbReference type="Proteomes" id="UP000030669">
    <property type="component" value="Unassembled WGS sequence"/>
</dbReference>
<gene>
    <name evidence="2" type="ORF">GLOTRDRAFT_92697</name>
</gene>
<evidence type="ECO:0000313" key="3">
    <source>
        <dbReference type="Proteomes" id="UP000030669"/>
    </source>
</evidence>
<dbReference type="KEGG" id="gtr:GLOTRDRAFT_92697"/>
<dbReference type="RefSeq" id="XP_007864927.1">
    <property type="nucleotide sequence ID" value="XM_007866736.1"/>
</dbReference>